<sequence>VDRVKELIKYKGYQVAPAELEGVLVAHPGITDAAVLGALDERGQEVPKAFVVRTPNAAGGTLTEEDVLAYVAERVAPYKKIRTVEFIDAVPRAASGKI</sequence>
<dbReference type="GO" id="GO:0016405">
    <property type="term" value="F:CoA-ligase activity"/>
    <property type="evidence" value="ECO:0007669"/>
    <property type="project" value="TreeGrafter"/>
</dbReference>
<proteinExistence type="inferred from homology"/>
<keyword evidence="5" id="KW-1185">Reference proteome</keyword>
<dbReference type="SUPFAM" id="SSF56801">
    <property type="entry name" value="Acetyl-CoA synthetase-like"/>
    <property type="match status" value="1"/>
</dbReference>
<dbReference type="FunFam" id="3.30.300.30:FF:000007">
    <property type="entry name" value="4-coumarate--CoA ligase 2"/>
    <property type="match status" value="1"/>
</dbReference>
<evidence type="ECO:0000313" key="5">
    <source>
        <dbReference type="Proteomes" id="UP000176005"/>
    </source>
</evidence>
<feature type="domain" description="AMP-binding enzyme C-terminal" evidence="3">
    <location>
        <begin position="19"/>
        <end position="97"/>
    </location>
</feature>
<dbReference type="Pfam" id="PF13193">
    <property type="entry name" value="AMP-binding_C"/>
    <property type="match status" value="1"/>
</dbReference>
<evidence type="ECO:0000256" key="2">
    <source>
        <dbReference type="ARBA" id="ARBA00022598"/>
    </source>
</evidence>
<dbReference type="PANTHER" id="PTHR24096:SF149">
    <property type="entry name" value="AMP-BINDING DOMAIN-CONTAINING PROTEIN-RELATED"/>
    <property type="match status" value="1"/>
</dbReference>
<dbReference type="PANTHER" id="PTHR24096">
    <property type="entry name" value="LONG-CHAIN-FATTY-ACID--COA LIGASE"/>
    <property type="match status" value="1"/>
</dbReference>
<evidence type="ECO:0000313" key="4">
    <source>
        <dbReference type="EMBL" id="OEV07898.1"/>
    </source>
</evidence>
<comment type="caution">
    <text evidence="4">The sequence shown here is derived from an EMBL/GenBank/DDBJ whole genome shotgun (WGS) entry which is preliminary data.</text>
</comment>
<protein>
    <submittedName>
        <fullName evidence="4">AMP-dependent synthetase</fullName>
    </submittedName>
</protein>
<dbReference type="RefSeq" id="WP_141747719.1">
    <property type="nucleotide sequence ID" value="NZ_LJGW01000458.1"/>
</dbReference>
<comment type="similarity">
    <text evidence="1">Belongs to the ATP-dependent AMP-binding enzyme family.</text>
</comment>
<evidence type="ECO:0000259" key="3">
    <source>
        <dbReference type="Pfam" id="PF13193"/>
    </source>
</evidence>
<dbReference type="AlphaFoldDB" id="A0A1E7KVE9"/>
<keyword evidence="2" id="KW-0436">Ligase</keyword>
<name>A0A1E7KVE9_9ACTN</name>
<accession>A0A1E7KVE9</accession>
<dbReference type="EMBL" id="LJGW01000458">
    <property type="protein sequence ID" value="OEV07898.1"/>
    <property type="molecule type" value="Genomic_DNA"/>
</dbReference>
<feature type="non-terminal residue" evidence="4">
    <location>
        <position position="98"/>
    </location>
</feature>
<dbReference type="InterPro" id="IPR025110">
    <property type="entry name" value="AMP-bd_C"/>
</dbReference>
<dbReference type="InterPro" id="IPR045851">
    <property type="entry name" value="AMP-bd_C_sf"/>
</dbReference>
<dbReference type="Proteomes" id="UP000176005">
    <property type="component" value="Unassembled WGS sequence"/>
</dbReference>
<reference evidence="4 5" key="1">
    <citation type="journal article" date="2016" name="Front. Microbiol.">
        <title>Comparative Genomics Analysis of Streptomyces Species Reveals Their Adaptation to the Marine Environment and Their Diversity at the Genomic Level.</title>
        <authorList>
            <person name="Tian X."/>
            <person name="Zhang Z."/>
            <person name="Yang T."/>
            <person name="Chen M."/>
            <person name="Li J."/>
            <person name="Chen F."/>
            <person name="Yang J."/>
            <person name="Li W."/>
            <person name="Zhang B."/>
            <person name="Zhang Z."/>
            <person name="Wu J."/>
            <person name="Zhang C."/>
            <person name="Long L."/>
            <person name="Xiao J."/>
        </authorList>
    </citation>
    <scope>NUCLEOTIDE SEQUENCE [LARGE SCALE GENOMIC DNA]</scope>
    <source>
        <strain evidence="4 5">SCSIO 10429</strain>
    </source>
</reference>
<gene>
    <name evidence="4" type="ORF">AN218_28380</name>
</gene>
<dbReference type="Gene3D" id="3.30.300.30">
    <property type="match status" value="1"/>
</dbReference>
<organism evidence="4 5">
    <name type="scientific">Streptomyces nanshensis</name>
    <dbReference type="NCBI Taxonomy" id="518642"/>
    <lineage>
        <taxon>Bacteria</taxon>
        <taxon>Bacillati</taxon>
        <taxon>Actinomycetota</taxon>
        <taxon>Actinomycetes</taxon>
        <taxon>Kitasatosporales</taxon>
        <taxon>Streptomycetaceae</taxon>
        <taxon>Streptomyces</taxon>
    </lineage>
</organism>
<feature type="non-terminal residue" evidence="4">
    <location>
        <position position="1"/>
    </location>
</feature>
<evidence type="ECO:0000256" key="1">
    <source>
        <dbReference type="ARBA" id="ARBA00006432"/>
    </source>
</evidence>